<evidence type="ECO:0000313" key="2">
    <source>
        <dbReference type="EMBL" id="KAE8956969.1"/>
    </source>
</evidence>
<dbReference type="AlphaFoldDB" id="A0A6A3GHM7"/>
<feature type="region of interest" description="Disordered" evidence="1">
    <location>
        <begin position="1"/>
        <end position="33"/>
    </location>
</feature>
<evidence type="ECO:0000313" key="3">
    <source>
        <dbReference type="Proteomes" id="UP000435112"/>
    </source>
</evidence>
<accession>A0A6A3GHM7</accession>
<sequence>MVDNEAPVSSKWTAVQKAGSKRKVPPPSSDDYSTWTVDQLKLECTSRKLAVAKNTNKSDRVTILRGYDDSRVSMELLLESQRLGKRGRGANEDTAERRSRHCLYRLLNVLFSELFFARFITSGDSLTRRELDDGGRRFWEEVAEAFNTANDDFDRLVSSDSLFEGIQPHQITTHSAAKLKSMWKECSARFATAEGKCKLSGSHDEFWEFCHGDKVAMYVHLWCEQRGSGREFC</sequence>
<dbReference type="InterPro" id="IPR036361">
    <property type="entry name" value="SAP_dom_sf"/>
</dbReference>
<comment type="caution">
    <text evidence="2">The sequence shown here is derived from an EMBL/GenBank/DDBJ whole genome shotgun (WGS) entry which is preliminary data.</text>
</comment>
<name>A0A6A3GHM7_9STRA</name>
<proteinExistence type="predicted"/>
<dbReference type="Proteomes" id="UP000435112">
    <property type="component" value="Unassembled WGS sequence"/>
</dbReference>
<evidence type="ECO:0000256" key="1">
    <source>
        <dbReference type="SAM" id="MobiDB-lite"/>
    </source>
</evidence>
<dbReference type="Gene3D" id="1.10.720.30">
    <property type="entry name" value="SAP domain"/>
    <property type="match status" value="1"/>
</dbReference>
<gene>
    <name evidence="2" type="ORF">PR002_g31311</name>
</gene>
<protein>
    <submittedName>
        <fullName evidence="2">Uncharacterized protein</fullName>
    </submittedName>
</protein>
<reference evidence="2 3" key="1">
    <citation type="submission" date="2018-09" db="EMBL/GenBank/DDBJ databases">
        <title>Genomic investigation of the strawberry pathogen Phytophthora fragariae indicates pathogenicity is determined by transcriptional variation in three key races.</title>
        <authorList>
            <person name="Adams T.M."/>
            <person name="Armitage A.D."/>
            <person name="Sobczyk M.K."/>
            <person name="Bates H.J."/>
            <person name="Dunwell J.M."/>
            <person name="Nellist C.F."/>
            <person name="Harrison R.J."/>
        </authorList>
    </citation>
    <scope>NUCLEOTIDE SEQUENCE [LARGE SCALE GENOMIC DNA]</scope>
    <source>
        <strain evidence="2 3">SCRP324</strain>
    </source>
</reference>
<organism evidence="2 3">
    <name type="scientific">Phytophthora rubi</name>
    <dbReference type="NCBI Taxonomy" id="129364"/>
    <lineage>
        <taxon>Eukaryota</taxon>
        <taxon>Sar</taxon>
        <taxon>Stramenopiles</taxon>
        <taxon>Oomycota</taxon>
        <taxon>Peronosporomycetes</taxon>
        <taxon>Peronosporales</taxon>
        <taxon>Peronosporaceae</taxon>
        <taxon>Phytophthora</taxon>
    </lineage>
</organism>
<dbReference type="EMBL" id="QXFU01008179">
    <property type="protein sequence ID" value="KAE8956969.1"/>
    <property type="molecule type" value="Genomic_DNA"/>
</dbReference>
<dbReference type="OrthoDB" id="128904at2759"/>